<dbReference type="NCBIfam" id="TIGR01845">
    <property type="entry name" value="outer_NodT"/>
    <property type="match status" value="1"/>
</dbReference>
<keyword evidence="2" id="KW-0449">Lipoprotein</keyword>
<name>A0A7T6AR94_9BACT</name>
<dbReference type="GO" id="GO:0005886">
    <property type="term" value="C:plasma membrane"/>
    <property type="evidence" value="ECO:0007669"/>
    <property type="project" value="UniProtKB-SubCell"/>
</dbReference>
<dbReference type="GO" id="GO:0015562">
    <property type="term" value="F:efflux transmembrane transporter activity"/>
    <property type="evidence" value="ECO:0007669"/>
    <property type="project" value="InterPro"/>
</dbReference>
<sequence>MRCSSRLLNILICLTVILPGCASVVHTPYKEPAVSIPKTWSYSSSLHTQKKGCWWHHFNDPALNQLVSQALQSNTELAITALRLRNALLQAELTDSRRLPSLQAEASTSYSRDVQRHRPENTLFGASIFSSYTVDLWGELAGEAEAARWEAQATREDLDNTILALTGTTASLYWRLRYLDERLALSSASIAYTRHSLGLADVRYAAGAATALDLLEAQRSLANQQANHTILLQQQTEVANELSIVLDRPPQQSIVLTGPANLLRTSTPEVAAGLPVHLLTRRPDLRAAEARLRSTLASGNAVRASFYPPLTLSGNLGQSSDELSRLLNNPIGTVMASLSLPFLQWRDMQRTISISDTEYEQASLGFRQTLYNALVEVENGLSARQRYKEESVELLKTLEAARKAEDLYQLRYQAGKIGIKPWLDAQESRRQAEISVVENQLNQLQNHVALIKALGGDMDENSHCSITTVQ</sequence>
<dbReference type="PANTHER" id="PTHR30203">
    <property type="entry name" value="OUTER MEMBRANE CATION EFFLUX PROTEIN"/>
    <property type="match status" value="1"/>
</dbReference>
<comment type="subcellular location">
    <subcellularLocation>
        <location evidence="2">Cell membrane</location>
        <topology evidence="2">Lipid-anchor</topology>
    </subcellularLocation>
</comment>
<dbReference type="RefSeq" id="WP_199262376.1">
    <property type="nucleotide sequence ID" value="NZ_CP054140.1"/>
</dbReference>
<reference evidence="3 4" key="1">
    <citation type="submission" date="2020-05" db="EMBL/GenBank/DDBJ databases">
        <title>Complete genome of Desulfobulbus oligotrophicus.</title>
        <authorList>
            <person name="Podar M."/>
        </authorList>
    </citation>
    <scope>NUCLEOTIDE SEQUENCE [LARGE SCALE GENOMIC DNA]</scope>
    <source>
        <strain evidence="3 4">Prop6</strain>
    </source>
</reference>
<comment type="similarity">
    <text evidence="1 2">Belongs to the outer membrane factor (OMF) (TC 1.B.17) family.</text>
</comment>
<evidence type="ECO:0000313" key="4">
    <source>
        <dbReference type="Proteomes" id="UP000596092"/>
    </source>
</evidence>
<keyword evidence="2" id="KW-0564">Palmitate</keyword>
<keyword evidence="2" id="KW-0812">Transmembrane</keyword>
<protein>
    <submittedName>
        <fullName evidence="3">Efflux transporter outer membrane subunit</fullName>
    </submittedName>
</protein>
<gene>
    <name evidence="3" type="ORF">HP555_10825</name>
</gene>
<dbReference type="Gene3D" id="1.20.1600.10">
    <property type="entry name" value="Outer membrane efflux proteins (OEP)"/>
    <property type="match status" value="1"/>
</dbReference>
<dbReference type="KEGG" id="dog:HP555_10825"/>
<organism evidence="3 4">
    <name type="scientific">Desulfobulbus oligotrophicus</name>
    <dbReference type="NCBI Taxonomy" id="1909699"/>
    <lineage>
        <taxon>Bacteria</taxon>
        <taxon>Pseudomonadati</taxon>
        <taxon>Thermodesulfobacteriota</taxon>
        <taxon>Desulfobulbia</taxon>
        <taxon>Desulfobulbales</taxon>
        <taxon>Desulfobulbaceae</taxon>
        <taxon>Desulfobulbus</taxon>
    </lineage>
</organism>
<dbReference type="InterPro" id="IPR003423">
    <property type="entry name" value="OMP_efflux"/>
</dbReference>
<dbReference type="PANTHER" id="PTHR30203:SF32">
    <property type="entry name" value="CATION EFFLUX SYSTEM PROTEIN CUSC"/>
    <property type="match status" value="1"/>
</dbReference>
<dbReference type="Proteomes" id="UP000596092">
    <property type="component" value="Chromosome"/>
</dbReference>
<dbReference type="InterPro" id="IPR010131">
    <property type="entry name" value="MdtP/NodT-like"/>
</dbReference>
<keyword evidence="2" id="KW-1134">Transmembrane beta strand</keyword>
<evidence type="ECO:0000313" key="3">
    <source>
        <dbReference type="EMBL" id="QQG66322.1"/>
    </source>
</evidence>
<evidence type="ECO:0000256" key="1">
    <source>
        <dbReference type="ARBA" id="ARBA00007613"/>
    </source>
</evidence>
<keyword evidence="2" id="KW-0732">Signal</keyword>
<evidence type="ECO:0000256" key="2">
    <source>
        <dbReference type="RuleBase" id="RU362097"/>
    </source>
</evidence>
<accession>A0A7T6AR94</accession>
<dbReference type="Gene3D" id="2.20.200.10">
    <property type="entry name" value="Outer membrane efflux proteins (OEP)"/>
    <property type="match status" value="1"/>
</dbReference>
<dbReference type="Pfam" id="PF02321">
    <property type="entry name" value="OEP"/>
    <property type="match status" value="2"/>
</dbReference>
<dbReference type="AlphaFoldDB" id="A0A7T6AR94"/>
<dbReference type="EMBL" id="CP054140">
    <property type="protein sequence ID" value="QQG66322.1"/>
    <property type="molecule type" value="Genomic_DNA"/>
</dbReference>
<proteinExistence type="inferred from homology"/>
<keyword evidence="2" id="KW-0472">Membrane</keyword>
<dbReference type="SUPFAM" id="SSF56954">
    <property type="entry name" value="Outer membrane efflux proteins (OEP)"/>
    <property type="match status" value="1"/>
</dbReference>
<feature type="chain" id="PRO_5033098208" evidence="2">
    <location>
        <begin position="23"/>
        <end position="470"/>
    </location>
</feature>
<feature type="signal peptide" evidence="2">
    <location>
        <begin position="1"/>
        <end position="22"/>
    </location>
</feature>
<keyword evidence="4" id="KW-1185">Reference proteome</keyword>